<name>A0A382D1E7_9ZZZZ</name>
<proteinExistence type="predicted"/>
<accession>A0A382D1E7</accession>
<reference evidence="1" key="1">
    <citation type="submission" date="2018-05" db="EMBL/GenBank/DDBJ databases">
        <authorList>
            <person name="Lanie J.A."/>
            <person name="Ng W.-L."/>
            <person name="Kazmierczak K.M."/>
            <person name="Andrzejewski T.M."/>
            <person name="Davidsen T.M."/>
            <person name="Wayne K.J."/>
            <person name="Tettelin H."/>
            <person name="Glass J.I."/>
            <person name="Rusch D."/>
            <person name="Podicherti R."/>
            <person name="Tsui H.-C.T."/>
            <person name="Winkler M.E."/>
        </authorList>
    </citation>
    <scope>NUCLEOTIDE SEQUENCE</scope>
</reference>
<dbReference type="EMBL" id="UINC01037041">
    <property type="protein sequence ID" value="SVB31929.1"/>
    <property type="molecule type" value="Genomic_DNA"/>
</dbReference>
<organism evidence="1">
    <name type="scientific">marine metagenome</name>
    <dbReference type="NCBI Taxonomy" id="408172"/>
    <lineage>
        <taxon>unclassified sequences</taxon>
        <taxon>metagenomes</taxon>
        <taxon>ecological metagenomes</taxon>
    </lineage>
</organism>
<sequence length="33" mass="3963">MTKCYCENINFTKIRMNRALPIRICYDHANLTD</sequence>
<dbReference type="AlphaFoldDB" id="A0A382D1E7"/>
<gene>
    <name evidence="1" type="ORF">METZ01_LOCUS184783</name>
</gene>
<evidence type="ECO:0000313" key="1">
    <source>
        <dbReference type="EMBL" id="SVB31929.1"/>
    </source>
</evidence>
<protein>
    <submittedName>
        <fullName evidence="1">Uncharacterized protein</fullName>
    </submittedName>
</protein>